<dbReference type="OrthoDB" id="289038at2759"/>
<keyword evidence="4" id="KW-1185">Reference proteome</keyword>
<gene>
    <name evidence="3" type="ORF">KIPB_013048</name>
</gene>
<dbReference type="EMBL" id="BDIP01006020">
    <property type="protein sequence ID" value="GIQ90306.1"/>
    <property type="molecule type" value="Genomic_DNA"/>
</dbReference>
<comment type="caution">
    <text evidence="3">The sequence shown here is derived from an EMBL/GenBank/DDBJ whole genome shotgun (WGS) entry which is preliminary data.</text>
</comment>
<sequence length="134" mass="15469">MRSAFKEIQRESVEGLASVVSDAVQAGTEVETARCRDLEEMNLALVRERAEMERERDQVKRTLAFRDEEVDQWRTRFYGETQRLKEQLFQRNRLGSAFRPDLVQGQMEQGDDEDGPSALDLADMKRSLTEAKGQ</sequence>
<feature type="coiled-coil region" evidence="1">
    <location>
        <begin position="35"/>
        <end position="69"/>
    </location>
</feature>
<feature type="compositionally biased region" description="Basic and acidic residues" evidence="2">
    <location>
        <begin position="122"/>
        <end position="134"/>
    </location>
</feature>
<evidence type="ECO:0000313" key="3">
    <source>
        <dbReference type="EMBL" id="GIQ90306.1"/>
    </source>
</evidence>
<feature type="non-terminal residue" evidence="3">
    <location>
        <position position="1"/>
    </location>
</feature>
<name>A0A9K3D8Z5_9EUKA</name>
<evidence type="ECO:0000256" key="2">
    <source>
        <dbReference type="SAM" id="MobiDB-lite"/>
    </source>
</evidence>
<reference evidence="3 4" key="1">
    <citation type="journal article" date="2018" name="PLoS ONE">
        <title>The draft genome of Kipferlia bialata reveals reductive genome evolution in fornicate parasites.</title>
        <authorList>
            <person name="Tanifuji G."/>
            <person name="Takabayashi S."/>
            <person name="Kume K."/>
            <person name="Takagi M."/>
            <person name="Nakayama T."/>
            <person name="Kamikawa R."/>
            <person name="Inagaki Y."/>
            <person name="Hashimoto T."/>
        </authorList>
    </citation>
    <scope>NUCLEOTIDE SEQUENCE [LARGE SCALE GENOMIC DNA]</scope>
    <source>
        <strain evidence="3">NY0173</strain>
    </source>
</reference>
<evidence type="ECO:0000256" key="1">
    <source>
        <dbReference type="SAM" id="Coils"/>
    </source>
</evidence>
<feature type="region of interest" description="Disordered" evidence="2">
    <location>
        <begin position="99"/>
        <end position="134"/>
    </location>
</feature>
<accession>A0A9K3D8Z5</accession>
<evidence type="ECO:0000313" key="4">
    <source>
        <dbReference type="Proteomes" id="UP000265618"/>
    </source>
</evidence>
<keyword evidence="1" id="KW-0175">Coiled coil</keyword>
<proteinExistence type="predicted"/>
<organism evidence="3 4">
    <name type="scientific">Kipferlia bialata</name>
    <dbReference type="NCBI Taxonomy" id="797122"/>
    <lineage>
        <taxon>Eukaryota</taxon>
        <taxon>Metamonada</taxon>
        <taxon>Carpediemonas-like organisms</taxon>
        <taxon>Kipferlia</taxon>
    </lineage>
</organism>
<dbReference type="Proteomes" id="UP000265618">
    <property type="component" value="Unassembled WGS sequence"/>
</dbReference>
<protein>
    <submittedName>
        <fullName evidence="3">Uncharacterized protein</fullName>
    </submittedName>
</protein>
<dbReference type="AlphaFoldDB" id="A0A9K3D8Z5"/>